<feature type="region of interest" description="Disordered" evidence="1">
    <location>
        <begin position="1"/>
        <end position="102"/>
    </location>
</feature>
<organism evidence="3 4">
    <name type="scientific">Actinoplanes couchii</name>
    <dbReference type="NCBI Taxonomy" id="403638"/>
    <lineage>
        <taxon>Bacteria</taxon>
        <taxon>Bacillati</taxon>
        <taxon>Actinomycetota</taxon>
        <taxon>Actinomycetes</taxon>
        <taxon>Micromonosporales</taxon>
        <taxon>Micromonosporaceae</taxon>
        <taxon>Actinoplanes</taxon>
    </lineage>
</organism>
<evidence type="ECO:0000313" key="3">
    <source>
        <dbReference type="EMBL" id="GID54303.1"/>
    </source>
</evidence>
<dbReference type="EMBL" id="BOMG01000039">
    <property type="protein sequence ID" value="GID54303.1"/>
    <property type="molecule type" value="Genomic_DNA"/>
</dbReference>
<reference evidence="3 4" key="1">
    <citation type="submission" date="2021-01" db="EMBL/GenBank/DDBJ databases">
        <title>Whole genome shotgun sequence of Actinoplanes couchii NBRC 106145.</title>
        <authorList>
            <person name="Komaki H."/>
            <person name="Tamura T."/>
        </authorList>
    </citation>
    <scope>NUCLEOTIDE SEQUENCE [LARGE SCALE GENOMIC DNA]</scope>
    <source>
        <strain evidence="3 4">NBRC 106145</strain>
    </source>
</reference>
<dbReference type="Proteomes" id="UP000612282">
    <property type="component" value="Unassembled WGS sequence"/>
</dbReference>
<protein>
    <recommendedName>
        <fullName evidence="2">PepSY domain-containing protein</fullName>
    </recommendedName>
</protein>
<dbReference type="RefSeq" id="WP_203795395.1">
    <property type="nucleotide sequence ID" value="NZ_BAAAQE010000035.1"/>
</dbReference>
<dbReference type="Pfam" id="PF03413">
    <property type="entry name" value="PepSY"/>
    <property type="match status" value="1"/>
</dbReference>
<dbReference type="InterPro" id="IPR025711">
    <property type="entry name" value="PepSY"/>
</dbReference>
<evidence type="ECO:0000256" key="1">
    <source>
        <dbReference type="SAM" id="MobiDB-lite"/>
    </source>
</evidence>
<feature type="compositionally biased region" description="Basic and acidic residues" evidence="1">
    <location>
        <begin position="10"/>
        <end position="37"/>
    </location>
</feature>
<sequence>MRAAGGGRIESIERETEHGRLVWDVDVIRNGIEHDIDVDAATGKVTRHRTDDDRAHSTRSNDDTRGHGSDDSRGRGGDDHRGHGSDDKHDDDSRGRGHGSDD</sequence>
<evidence type="ECO:0000313" key="4">
    <source>
        <dbReference type="Proteomes" id="UP000612282"/>
    </source>
</evidence>
<proteinExistence type="predicted"/>
<accession>A0ABQ3X7C1</accession>
<dbReference type="Gene3D" id="3.10.450.40">
    <property type="match status" value="1"/>
</dbReference>
<evidence type="ECO:0000259" key="2">
    <source>
        <dbReference type="Pfam" id="PF03413"/>
    </source>
</evidence>
<feature type="compositionally biased region" description="Basic and acidic residues" evidence="1">
    <location>
        <begin position="48"/>
        <end position="102"/>
    </location>
</feature>
<name>A0ABQ3X7C1_9ACTN</name>
<keyword evidence="4" id="KW-1185">Reference proteome</keyword>
<feature type="domain" description="PepSY" evidence="2">
    <location>
        <begin position="5"/>
        <end position="47"/>
    </location>
</feature>
<comment type="caution">
    <text evidence="3">The sequence shown here is derived from an EMBL/GenBank/DDBJ whole genome shotgun (WGS) entry which is preliminary data.</text>
</comment>
<gene>
    <name evidence="3" type="ORF">Aco03nite_027070</name>
</gene>